<dbReference type="GeneID" id="20814333"/>
<proteinExistence type="predicted"/>
<dbReference type="RefSeq" id="XP_009837799.1">
    <property type="nucleotide sequence ID" value="XM_009839497.1"/>
</dbReference>
<dbReference type="AlphaFoldDB" id="W4FZZ7"/>
<sequence length="111" mass="12142">MKMACPVRRNIEAKIGAEYFVRCTNTRPQPTILKRLSTGITKALNCMKATISIDGQAATTSRLVTVGSVKHLRLRSGRGTVEQNFVFCAPHVTDDGISCSSKLKDVGRFVD</sequence>
<dbReference type="RefSeq" id="XP_009837801.1">
    <property type="nucleotide sequence ID" value="XM_009839499.1"/>
</dbReference>
<evidence type="ECO:0000313" key="1">
    <source>
        <dbReference type="EMBL" id="ETV72571.1"/>
    </source>
</evidence>
<dbReference type="EMBL" id="KI913153">
    <property type="protein sequence ID" value="ETV72571.1"/>
    <property type="molecule type" value="Genomic_DNA"/>
</dbReference>
<name>W4FZZ7_APHAT</name>
<reference evidence="1" key="1">
    <citation type="submission" date="2013-12" db="EMBL/GenBank/DDBJ databases">
        <title>The Genome Sequence of Aphanomyces astaci APO3.</title>
        <authorList>
            <consortium name="The Broad Institute Genomics Platform"/>
            <person name="Russ C."/>
            <person name="Tyler B."/>
            <person name="van West P."/>
            <person name="Dieguez-Uribeondo J."/>
            <person name="Young S.K."/>
            <person name="Zeng Q."/>
            <person name="Gargeya S."/>
            <person name="Fitzgerald M."/>
            <person name="Abouelleil A."/>
            <person name="Alvarado L."/>
            <person name="Chapman S.B."/>
            <person name="Gainer-Dewar J."/>
            <person name="Goldberg J."/>
            <person name="Griggs A."/>
            <person name="Gujja S."/>
            <person name="Hansen M."/>
            <person name="Howarth C."/>
            <person name="Imamovic A."/>
            <person name="Ireland A."/>
            <person name="Larimer J."/>
            <person name="McCowan C."/>
            <person name="Murphy C."/>
            <person name="Pearson M."/>
            <person name="Poon T.W."/>
            <person name="Priest M."/>
            <person name="Roberts A."/>
            <person name="Saif S."/>
            <person name="Shea T."/>
            <person name="Sykes S."/>
            <person name="Wortman J."/>
            <person name="Nusbaum C."/>
            <person name="Birren B."/>
        </authorList>
    </citation>
    <scope>NUCLEOTIDE SEQUENCE [LARGE SCALE GENOMIC DNA]</scope>
    <source>
        <strain evidence="1">APO3</strain>
    </source>
</reference>
<organism evidence="1">
    <name type="scientific">Aphanomyces astaci</name>
    <name type="common">Crayfish plague agent</name>
    <dbReference type="NCBI Taxonomy" id="112090"/>
    <lineage>
        <taxon>Eukaryota</taxon>
        <taxon>Sar</taxon>
        <taxon>Stramenopiles</taxon>
        <taxon>Oomycota</taxon>
        <taxon>Saprolegniomycetes</taxon>
        <taxon>Saprolegniales</taxon>
        <taxon>Verrucalvaceae</taxon>
        <taxon>Aphanomyces</taxon>
    </lineage>
</organism>
<dbReference type="EMBL" id="KI913153">
    <property type="protein sequence ID" value="ETV72573.1"/>
    <property type="molecule type" value="Genomic_DNA"/>
</dbReference>
<dbReference type="RefSeq" id="XP_009837800.1">
    <property type="nucleotide sequence ID" value="XM_009839498.1"/>
</dbReference>
<dbReference type="EMBL" id="KI913153">
    <property type="protein sequence ID" value="ETV72572.1"/>
    <property type="molecule type" value="Genomic_DNA"/>
</dbReference>
<gene>
    <name evidence="1" type="ORF">H257_12337</name>
</gene>
<protein>
    <submittedName>
        <fullName evidence="1">Uncharacterized protein</fullName>
    </submittedName>
</protein>
<accession>W4FZZ7</accession>
<dbReference type="VEuPathDB" id="FungiDB:H257_12337"/>